<dbReference type="EC" id="2.1.1.-" evidence="5"/>
<dbReference type="GO" id="GO:0032259">
    <property type="term" value="P:methylation"/>
    <property type="evidence" value="ECO:0007669"/>
    <property type="project" value="UniProtKB-KW"/>
</dbReference>
<dbReference type="PANTHER" id="PTHR44942">
    <property type="entry name" value="METHYLTRANSF_11 DOMAIN-CONTAINING PROTEIN"/>
    <property type="match status" value="1"/>
</dbReference>
<reference evidence="6" key="1">
    <citation type="journal article" date="2019" name="Int. J. Syst. Evol. Microbiol.">
        <title>The Global Catalogue of Microorganisms (GCM) 10K type strain sequencing project: providing services to taxonomists for standard genome sequencing and annotation.</title>
        <authorList>
            <consortium name="The Broad Institute Genomics Platform"/>
            <consortium name="The Broad Institute Genome Sequencing Center for Infectious Disease"/>
            <person name="Wu L."/>
            <person name="Ma J."/>
        </authorList>
    </citation>
    <scope>NUCLEOTIDE SEQUENCE [LARGE SCALE GENOMIC DNA]</scope>
    <source>
        <strain evidence="6">CGMCC 1.10698</strain>
    </source>
</reference>
<dbReference type="PANTHER" id="PTHR44942:SF4">
    <property type="entry name" value="METHYLTRANSFERASE TYPE 11 DOMAIN-CONTAINING PROTEIN"/>
    <property type="match status" value="1"/>
</dbReference>
<dbReference type="InterPro" id="IPR051052">
    <property type="entry name" value="Diverse_substrate_MTase"/>
</dbReference>
<dbReference type="Proteomes" id="UP001595773">
    <property type="component" value="Unassembled WGS sequence"/>
</dbReference>
<dbReference type="Gene3D" id="3.40.50.150">
    <property type="entry name" value="Vaccinia Virus protein VP39"/>
    <property type="match status" value="1"/>
</dbReference>
<keyword evidence="3 5" id="KW-0808">Transferase</keyword>
<evidence type="ECO:0000256" key="2">
    <source>
        <dbReference type="ARBA" id="ARBA00022603"/>
    </source>
</evidence>
<comment type="caution">
    <text evidence="5">The sequence shown here is derived from an EMBL/GenBank/DDBJ whole genome shotgun (WGS) entry which is preliminary data.</text>
</comment>
<feature type="domain" description="Methyltransferase type 11" evidence="4">
    <location>
        <begin position="46"/>
        <end position="143"/>
    </location>
</feature>
<evidence type="ECO:0000313" key="5">
    <source>
        <dbReference type="EMBL" id="MFC4265620.1"/>
    </source>
</evidence>
<evidence type="ECO:0000256" key="3">
    <source>
        <dbReference type="ARBA" id="ARBA00022679"/>
    </source>
</evidence>
<keyword evidence="2 5" id="KW-0489">Methyltransferase</keyword>
<sequence length="259" mass="28304">MNQMHSAPTVSGHNAVLHDAVRPQWSAEVISWLLGSPLLGQRLEVLDLGVGTGLGTRSIATLGHSVTAVDTDNDMLSVLRKVSEELSHGGVGLITAANGSAESIPLEDESVDAITCLQAWHWMDAERATFECDRVLRQDGMMAMGWHTWDRTSEWVNGLAAIIEPDGPPDDQTRSVPREFAGRGIFERKDFAFNYELSVDQLVKLASSWAFVAQRSDQNAVLAKVCRLGDQLESSDGLVRFPHITAAFRLQLPSKDLVG</sequence>
<dbReference type="Pfam" id="PF08241">
    <property type="entry name" value="Methyltransf_11"/>
    <property type="match status" value="1"/>
</dbReference>
<dbReference type="InterPro" id="IPR029063">
    <property type="entry name" value="SAM-dependent_MTases_sf"/>
</dbReference>
<name>A0ABV8QZL5_9MICC</name>
<dbReference type="RefSeq" id="WP_230067593.1">
    <property type="nucleotide sequence ID" value="NZ_BAABLL010000004.1"/>
</dbReference>
<comment type="similarity">
    <text evidence="1">Belongs to the methyltransferase superfamily.</text>
</comment>
<dbReference type="SUPFAM" id="SSF53335">
    <property type="entry name" value="S-adenosyl-L-methionine-dependent methyltransferases"/>
    <property type="match status" value="1"/>
</dbReference>
<keyword evidence="6" id="KW-1185">Reference proteome</keyword>
<evidence type="ECO:0000313" key="6">
    <source>
        <dbReference type="Proteomes" id="UP001595773"/>
    </source>
</evidence>
<evidence type="ECO:0000256" key="1">
    <source>
        <dbReference type="ARBA" id="ARBA00008361"/>
    </source>
</evidence>
<dbReference type="GO" id="GO:0008168">
    <property type="term" value="F:methyltransferase activity"/>
    <property type="evidence" value="ECO:0007669"/>
    <property type="project" value="UniProtKB-KW"/>
</dbReference>
<protein>
    <submittedName>
        <fullName evidence="5">Class I SAM-dependent methyltransferase</fullName>
        <ecNumber evidence="5">2.1.1.-</ecNumber>
    </submittedName>
</protein>
<gene>
    <name evidence="5" type="ORF">ACFOW9_08400</name>
</gene>
<accession>A0ABV8QZL5</accession>
<evidence type="ECO:0000259" key="4">
    <source>
        <dbReference type="Pfam" id="PF08241"/>
    </source>
</evidence>
<dbReference type="EMBL" id="JBHSCQ010000010">
    <property type="protein sequence ID" value="MFC4265620.1"/>
    <property type="molecule type" value="Genomic_DNA"/>
</dbReference>
<dbReference type="CDD" id="cd02440">
    <property type="entry name" value="AdoMet_MTases"/>
    <property type="match status" value="1"/>
</dbReference>
<dbReference type="InterPro" id="IPR013216">
    <property type="entry name" value="Methyltransf_11"/>
</dbReference>
<proteinExistence type="inferred from homology"/>
<organism evidence="5 6">
    <name type="scientific">Arthrobacter cryoconiti</name>
    <dbReference type="NCBI Taxonomy" id="748907"/>
    <lineage>
        <taxon>Bacteria</taxon>
        <taxon>Bacillati</taxon>
        <taxon>Actinomycetota</taxon>
        <taxon>Actinomycetes</taxon>
        <taxon>Micrococcales</taxon>
        <taxon>Micrococcaceae</taxon>
        <taxon>Arthrobacter</taxon>
    </lineage>
</organism>